<keyword evidence="2" id="KW-0808">Transferase</keyword>
<reference evidence="2 3" key="1">
    <citation type="submission" date="2024-08" db="EMBL/GenBank/DDBJ databases">
        <title>Whole-genome sequencing of halo(alkali)philic microorganisms from hypersaline lakes.</title>
        <authorList>
            <person name="Sorokin D.Y."/>
            <person name="Merkel A.Y."/>
            <person name="Messina E."/>
            <person name="Yakimov M."/>
        </authorList>
    </citation>
    <scope>NUCLEOTIDE SEQUENCE [LARGE SCALE GENOMIC DNA]</scope>
    <source>
        <strain evidence="2 3">AB-hyl4</strain>
    </source>
</reference>
<dbReference type="EMBL" id="JBGUBD010000004">
    <property type="protein sequence ID" value="MFA9478266.1"/>
    <property type="molecule type" value="Genomic_DNA"/>
</dbReference>
<evidence type="ECO:0000313" key="2">
    <source>
        <dbReference type="EMBL" id="MFA9478266.1"/>
    </source>
</evidence>
<dbReference type="CDD" id="cd03801">
    <property type="entry name" value="GT4_PimA-like"/>
    <property type="match status" value="1"/>
</dbReference>
<proteinExistence type="predicted"/>
<comment type="caution">
    <text evidence="2">The sequence shown here is derived from an EMBL/GenBank/DDBJ whole genome shotgun (WGS) entry which is preliminary data.</text>
</comment>
<accession>A0ABV4U411</accession>
<dbReference type="Pfam" id="PF00534">
    <property type="entry name" value="Glycos_transf_1"/>
    <property type="match status" value="1"/>
</dbReference>
<keyword evidence="3" id="KW-1185">Reference proteome</keyword>
<dbReference type="PANTHER" id="PTHR12526:SF636">
    <property type="entry name" value="BLL3647 PROTEIN"/>
    <property type="match status" value="1"/>
</dbReference>
<dbReference type="GO" id="GO:0016757">
    <property type="term" value="F:glycosyltransferase activity"/>
    <property type="evidence" value="ECO:0007669"/>
    <property type="project" value="UniProtKB-KW"/>
</dbReference>
<dbReference type="InterPro" id="IPR001296">
    <property type="entry name" value="Glyco_trans_1"/>
</dbReference>
<name>A0ABV4U411_9BACT</name>
<dbReference type="PANTHER" id="PTHR12526">
    <property type="entry name" value="GLYCOSYLTRANSFERASE"/>
    <property type="match status" value="1"/>
</dbReference>
<dbReference type="RefSeq" id="WP_425345189.1">
    <property type="nucleotide sequence ID" value="NZ_JBGUBD010000004.1"/>
</dbReference>
<dbReference type="Proteomes" id="UP001575105">
    <property type="component" value="Unassembled WGS sequence"/>
</dbReference>
<organism evidence="2 3">
    <name type="scientific">Natronomicrosphaera hydrolytica</name>
    <dbReference type="NCBI Taxonomy" id="3242702"/>
    <lineage>
        <taxon>Bacteria</taxon>
        <taxon>Pseudomonadati</taxon>
        <taxon>Planctomycetota</taxon>
        <taxon>Phycisphaerae</taxon>
        <taxon>Phycisphaerales</taxon>
        <taxon>Phycisphaeraceae</taxon>
        <taxon>Natronomicrosphaera</taxon>
    </lineage>
</organism>
<keyword evidence="2" id="KW-0328">Glycosyltransferase</keyword>
<gene>
    <name evidence="2" type="ORF">ACERK3_08150</name>
</gene>
<dbReference type="EC" id="2.4.-.-" evidence="2"/>
<protein>
    <submittedName>
        <fullName evidence="2">Glycosyltransferase family 4 protein</fullName>
        <ecNumber evidence="2">2.4.-.-</ecNumber>
    </submittedName>
</protein>
<sequence length="453" mass="49422">MTTGSPSHPPLATAAASAPRRSILLSAYAVSPERGSEPGLGWQVATRLARYHDVTVLCSPEVEGDDYRGEISAYAREHGAVAGLTFHYVEPPWLSRWLQRPGGSPLRPLYYVGYAAWQRAAYREACRLHARVGFDLAHQFNLSGYREPGYLWRLGLPFVWGPIGGASNIPWSCFAGFPPRERLFYGARNLVNRLHMHAGPTSRRCRRAAAVARSHGLIWGISADDCRMVNTCWRCPAEAMLETGAAVQPAARVRTYDGRRPLRLVWSGVHIGRKALPVLLEALARLEADPANPAVELVVLGEGPQTPRWQALARRLGVAECVTWAGRLPRDQAMAYVAEADLFVHTSLLEGTPHAVIEALSLGVPVLCHDACGMGAAVDARCGGKVALRDADTSVQGFARWVGRLARDPAELQQLSRGALARADELSWDRKVEQIVAGYATLLGSTTKCEART</sequence>
<evidence type="ECO:0000259" key="1">
    <source>
        <dbReference type="Pfam" id="PF00534"/>
    </source>
</evidence>
<evidence type="ECO:0000313" key="3">
    <source>
        <dbReference type="Proteomes" id="UP001575105"/>
    </source>
</evidence>
<dbReference type="Gene3D" id="3.40.50.2000">
    <property type="entry name" value="Glycogen Phosphorylase B"/>
    <property type="match status" value="1"/>
</dbReference>
<feature type="domain" description="Glycosyl transferase family 1" evidence="1">
    <location>
        <begin position="272"/>
        <end position="379"/>
    </location>
</feature>
<dbReference type="SUPFAM" id="SSF53756">
    <property type="entry name" value="UDP-Glycosyltransferase/glycogen phosphorylase"/>
    <property type="match status" value="1"/>
</dbReference>